<comment type="similarity">
    <text evidence="9">Belongs to the metallo-dependent hydrolases superfamily. Adenosine and AMP deaminases family. Adenosine deaminase subfamily.</text>
</comment>
<dbReference type="SUPFAM" id="SSF51556">
    <property type="entry name" value="Metallo-dependent hydrolases"/>
    <property type="match status" value="1"/>
</dbReference>
<evidence type="ECO:0000259" key="10">
    <source>
        <dbReference type="Pfam" id="PF00962"/>
    </source>
</evidence>
<keyword evidence="2 9" id="KW-0479">Metal-binding</keyword>
<dbReference type="InterPro" id="IPR001365">
    <property type="entry name" value="A_deaminase_dom"/>
</dbReference>
<comment type="catalytic activity">
    <reaction evidence="7">
        <text>adenosine + H2O + H(+) = inosine + NH4(+)</text>
        <dbReference type="Rhea" id="RHEA:24408"/>
        <dbReference type="ChEBI" id="CHEBI:15377"/>
        <dbReference type="ChEBI" id="CHEBI:15378"/>
        <dbReference type="ChEBI" id="CHEBI:16335"/>
        <dbReference type="ChEBI" id="CHEBI:17596"/>
        <dbReference type="ChEBI" id="CHEBI:28938"/>
        <dbReference type="EC" id="3.5.4.4"/>
    </reaction>
    <physiologicalReaction direction="left-to-right" evidence="7">
        <dbReference type="Rhea" id="RHEA:24409"/>
    </physiologicalReaction>
</comment>
<reference evidence="11 12" key="1">
    <citation type="submission" date="2015-08" db="EMBL/GenBank/DDBJ databases">
        <title>Draft Genome Sequence of Bacillus vietnamensis UCD-SED5.</title>
        <authorList>
            <person name="Lee R.D."/>
            <person name="Jospin G."/>
            <person name="Lang J.M."/>
            <person name="Coil D.A."/>
            <person name="Eisen J.A."/>
        </authorList>
    </citation>
    <scope>NUCLEOTIDE SEQUENCE [LARGE SCALE GENOMIC DNA]</scope>
    <source>
        <strain evidence="11 12">UCD-SED5</strain>
    </source>
</reference>
<dbReference type="OrthoDB" id="9779574at2"/>
<dbReference type="eggNOG" id="COG1816">
    <property type="taxonomic scope" value="Bacteria"/>
</dbReference>
<evidence type="ECO:0000256" key="5">
    <source>
        <dbReference type="ARBA" id="ARBA00023080"/>
    </source>
</evidence>
<dbReference type="HAMAP" id="MF_00540">
    <property type="entry name" value="A_deaminase"/>
    <property type="match status" value="1"/>
</dbReference>
<evidence type="ECO:0000256" key="8">
    <source>
        <dbReference type="ARBA" id="ARBA00049213"/>
    </source>
</evidence>
<dbReference type="GO" id="GO:0043103">
    <property type="term" value="P:hypoxanthine salvage"/>
    <property type="evidence" value="ECO:0007669"/>
    <property type="project" value="TreeGrafter"/>
</dbReference>
<evidence type="ECO:0000256" key="1">
    <source>
        <dbReference type="ARBA" id="ARBA00012784"/>
    </source>
</evidence>
<feature type="binding site" evidence="9">
    <location>
        <position position="16"/>
    </location>
    <ligand>
        <name>substrate</name>
    </ligand>
</feature>
<keyword evidence="3 9" id="KW-0378">Hydrolase</keyword>
<proteinExistence type="inferred from homology"/>
<dbReference type="NCBIfam" id="TIGR01430">
    <property type="entry name" value="aden_deam"/>
    <property type="match status" value="1"/>
</dbReference>
<dbReference type="AlphaFoldDB" id="A0A0P6WLL2"/>
<dbReference type="EC" id="3.5.4.4" evidence="1 9"/>
<dbReference type="Pfam" id="PF00962">
    <property type="entry name" value="A_deaminase"/>
    <property type="match status" value="1"/>
</dbReference>
<organism evidence="11 12">
    <name type="scientific">Rossellomorea vietnamensis</name>
    <dbReference type="NCBI Taxonomy" id="218284"/>
    <lineage>
        <taxon>Bacteria</taxon>
        <taxon>Bacillati</taxon>
        <taxon>Bacillota</taxon>
        <taxon>Bacilli</taxon>
        <taxon>Bacillales</taxon>
        <taxon>Bacillaceae</taxon>
        <taxon>Rossellomorea</taxon>
    </lineage>
</organism>
<dbReference type="GO" id="GO:0009117">
    <property type="term" value="P:nucleotide metabolic process"/>
    <property type="evidence" value="ECO:0007669"/>
    <property type="project" value="UniProtKB-KW"/>
</dbReference>
<dbReference type="GO" id="GO:0004000">
    <property type="term" value="F:adenosine deaminase activity"/>
    <property type="evidence" value="ECO:0007669"/>
    <property type="project" value="UniProtKB-UniRule"/>
</dbReference>
<accession>A0A0P6WLL2</accession>
<comment type="function">
    <text evidence="9">Catalyzes the hydrolytic deamination of adenosine and 2-deoxyadenosine.</text>
</comment>
<evidence type="ECO:0000256" key="7">
    <source>
        <dbReference type="ARBA" id="ARBA00047989"/>
    </source>
</evidence>
<evidence type="ECO:0000256" key="4">
    <source>
        <dbReference type="ARBA" id="ARBA00022833"/>
    </source>
</evidence>
<dbReference type="GO" id="GO:0006154">
    <property type="term" value="P:adenosine catabolic process"/>
    <property type="evidence" value="ECO:0007669"/>
    <property type="project" value="TreeGrafter"/>
</dbReference>
<dbReference type="InterPro" id="IPR032466">
    <property type="entry name" value="Metal_Hydrolase"/>
</dbReference>
<dbReference type="InterPro" id="IPR028893">
    <property type="entry name" value="A_deaminase"/>
</dbReference>
<dbReference type="PANTHER" id="PTHR11409:SF43">
    <property type="entry name" value="ADENOSINE DEAMINASE"/>
    <property type="match status" value="1"/>
</dbReference>
<dbReference type="Proteomes" id="UP000050398">
    <property type="component" value="Unassembled WGS sequence"/>
</dbReference>
<gene>
    <name evidence="9" type="primary">add</name>
    <name evidence="11" type="ORF">AM506_17225</name>
</gene>
<keyword evidence="4 9" id="KW-0862">Zinc</keyword>
<keyword evidence="5 9" id="KW-0546">Nucleotide metabolism</keyword>
<evidence type="ECO:0000313" key="12">
    <source>
        <dbReference type="Proteomes" id="UP000050398"/>
    </source>
</evidence>
<evidence type="ECO:0000256" key="3">
    <source>
        <dbReference type="ARBA" id="ARBA00022801"/>
    </source>
</evidence>
<feature type="binding site" evidence="9">
    <location>
        <position position="12"/>
    </location>
    <ligand>
        <name>Zn(2+)</name>
        <dbReference type="ChEBI" id="CHEBI:29105"/>
        <note>catalytic</note>
    </ligand>
</feature>
<dbReference type="GO" id="GO:0046936">
    <property type="term" value="F:2'-deoxyadenosine deaminase activity"/>
    <property type="evidence" value="ECO:0007669"/>
    <property type="project" value="RHEA"/>
</dbReference>
<dbReference type="CDD" id="cd01320">
    <property type="entry name" value="ADA"/>
    <property type="match status" value="1"/>
</dbReference>
<feature type="domain" description="Adenosine deaminase" evidence="10">
    <location>
        <begin position="7"/>
        <end position="327"/>
    </location>
</feature>
<sequence length="338" mass="38096">MNYSTLPKIELHCHLDGSVRSETIIDLAKKDGIDIPSFDREEMRGELIAPLDCESLDEYLEKFSIPNDVMQSKENLKRITFELYEDAAGENVKYMEVRFAPLLHTRKGLAVEEIIESVIEGMKEAEEQFDIKGNIILCCMRTMSPESAFEVVEKGKKFLGKGVVAIDLCASEEEGFCGKFIEPITLAREYGYRVTIHAGETGIGRNVLEAVEWLGAERIGHGVYITDCPEAYQAVKDKGIVLEICPTSNVQTKAVQEFRDHPLYDFHRDGIKITINTDNRTVSDTTMTKECELVWGEFAMSEEDYREIYMNSVEAAFVSDEVKEELRGKHGDGSAASF</sequence>
<evidence type="ECO:0000256" key="2">
    <source>
        <dbReference type="ARBA" id="ARBA00022723"/>
    </source>
</evidence>
<dbReference type="RefSeq" id="WP_060673732.1">
    <property type="nucleotide sequence ID" value="NZ_LIXZ01000016.1"/>
</dbReference>
<feature type="site" description="Important for catalytic activity" evidence="9">
    <location>
        <position position="221"/>
    </location>
</feature>
<dbReference type="PATRIC" id="fig|218284.4.peg.1661"/>
<comment type="caution">
    <text evidence="9">Lacks conserved residue(s) required for the propagation of feature annotation.</text>
</comment>
<comment type="caution">
    <text evidence="11">The sequence shown here is derived from an EMBL/GenBank/DDBJ whole genome shotgun (WGS) entry which is preliminary data.</text>
</comment>
<comment type="cofactor">
    <cofactor evidence="9">
        <name>Zn(2+)</name>
        <dbReference type="ChEBI" id="CHEBI:29105"/>
    </cofactor>
    <text evidence="9">Binds 1 zinc ion per subunit.</text>
</comment>
<feature type="active site" description="Proton donor" evidence="9">
    <location>
        <position position="200"/>
    </location>
</feature>
<dbReference type="GO" id="GO:0008270">
    <property type="term" value="F:zinc ion binding"/>
    <property type="evidence" value="ECO:0007669"/>
    <property type="project" value="UniProtKB-UniRule"/>
</dbReference>
<feature type="binding site" evidence="9">
    <location>
        <position position="14"/>
    </location>
    <ligand>
        <name>substrate</name>
    </ligand>
</feature>
<evidence type="ECO:0000313" key="11">
    <source>
        <dbReference type="EMBL" id="KPL58360.1"/>
    </source>
</evidence>
<dbReference type="GO" id="GO:0009168">
    <property type="term" value="P:purine ribonucleoside monophosphate biosynthetic process"/>
    <property type="evidence" value="ECO:0007669"/>
    <property type="project" value="UniProtKB-UniRule"/>
</dbReference>
<dbReference type="InterPro" id="IPR006330">
    <property type="entry name" value="Ado/ade_deaminase"/>
</dbReference>
<feature type="binding site" evidence="9">
    <location>
        <position position="278"/>
    </location>
    <ligand>
        <name>Zn(2+)</name>
        <dbReference type="ChEBI" id="CHEBI:29105"/>
        <note>catalytic</note>
    </ligand>
</feature>
<protein>
    <recommendedName>
        <fullName evidence="1 9">Adenosine deaminase</fullName>
        <ecNumber evidence="1 9">3.5.4.4</ecNumber>
    </recommendedName>
    <alternativeName>
        <fullName evidence="6 9">Adenosine aminohydrolase</fullName>
    </alternativeName>
</protein>
<evidence type="ECO:0000256" key="9">
    <source>
        <dbReference type="HAMAP-Rule" id="MF_00540"/>
    </source>
</evidence>
<dbReference type="GO" id="GO:0005829">
    <property type="term" value="C:cytosol"/>
    <property type="evidence" value="ECO:0007669"/>
    <property type="project" value="TreeGrafter"/>
</dbReference>
<dbReference type="EMBL" id="LIXZ01000016">
    <property type="protein sequence ID" value="KPL58360.1"/>
    <property type="molecule type" value="Genomic_DNA"/>
</dbReference>
<dbReference type="Gene3D" id="3.20.20.140">
    <property type="entry name" value="Metal-dependent hydrolases"/>
    <property type="match status" value="1"/>
</dbReference>
<feature type="binding site" evidence="9">
    <location>
        <position position="14"/>
    </location>
    <ligand>
        <name>Zn(2+)</name>
        <dbReference type="ChEBI" id="CHEBI:29105"/>
        <note>catalytic</note>
    </ligand>
</feature>
<dbReference type="GO" id="GO:0046103">
    <property type="term" value="P:inosine biosynthetic process"/>
    <property type="evidence" value="ECO:0007669"/>
    <property type="project" value="TreeGrafter"/>
</dbReference>
<feature type="binding site" evidence="9">
    <location>
        <position position="197"/>
    </location>
    <ligand>
        <name>Zn(2+)</name>
        <dbReference type="ChEBI" id="CHEBI:29105"/>
        <note>catalytic</note>
    </ligand>
</feature>
<dbReference type="PANTHER" id="PTHR11409">
    <property type="entry name" value="ADENOSINE DEAMINASE"/>
    <property type="match status" value="1"/>
</dbReference>
<evidence type="ECO:0000256" key="6">
    <source>
        <dbReference type="ARBA" id="ARBA00031852"/>
    </source>
</evidence>
<name>A0A0P6WLL2_9BACI</name>
<comment type="catalytic activity">
    <reaction evidence="8">
        <text>2'-deoxyadenosine + H2O + H(+) = 2'-deoxyinosine + NH4(+)</text>
        <dbReference type="Rhea" id="RHEA:28190"/>
        <dbReference type="ChEBI" id="CHEBI:15377"/>
        <dbReference type="ChEBI" id="CHEBI:15378"/>
        <dbReference type="ChEBI" id="CHEBI:17256"/>
        <dbReference type="ChEBI" id="CHEBI:28938"/>
        <dbReference type="ChEBI" id="CHEBI:28997"/>
        <dbReference type="EC" id="3.5.4.4"/>
    </reaction>
    <physiologicalReaction direction="left-to-right" evidence="8">
        <dbReference type="Rhea" id="RHEA:28191"/>
    </physiologicalReaction>
</comment>